<dbReference type="AlphaFoldDB" id="A0A0R1YUU7"/>
<protein>
    <submittedName>
        <fullName evidence="2">GroES-like protein</fullName>
    </submittedName>
</protein>
<dbReference type="Pfam" id="PF13602">
    <property type="entry name" value="ADH_zinc_N_2"/>
    <property type="match status" value="1"/>
</dbReference>
<comment type="caution">
    <text evidence="2">The sequence shown here is derived from an EMBL/GenBank/DDBJ whole genome shotgun (WGS) entry which is preliminary data.</text>
</comment>
<evidence type="ECO:0000259" key="1">
    <source>
        <dbReference type="SMART" id="SM00829"/>
    </source>
</evidence>
<evidence type="ECO:0000313" key="2">
    <source>
        <dbReference type="EMBL" id="KRM45669.1"/>
    </source>
</evidence>
<name>A0A0R1YUU7_9LACO</name>
<dbReference type="Proteomes" id="UP000051010">
    <property type="component" value="Unassembled WGS sequence"/>
</dbReference>
<dbReference type="InterPro" id="IPR011032">
    <property type="entry name" value="GroES-like_sf"/>
</dbReference>
<sequence>MEKTMRAAVIQKYRQRNLTLTTVPVPKIQETDVLVKIVAASLNPIDLKTRDGKLRFLLHYKMPLILGSDFAGIVEQIGSRVTNVHVGDAVYGRVQKNRIGTFAEYIAVDQNDIAPKPGNLTFEQAAAVPLVGLTSYQALSDLMRIKAGDNVFIQAGSGGIGTMAIQIAKQMGAFVATTTSAKNAELVTQLGADQVIDYHTTDFDRVLRNYDAAFDTMGGDLLQKTFKIVKPGGKIVSLSGLPDGHFAKSYGLPWWKQAMLWLANGSIRKLERETKVAYRFLFMKPSGAQLRIINHLIEAKKVTPMIDRVVPFSQIQSAVDYLETGRAQGKVIVRIADH</sequence>
<dbReference type="PATRIC" id="fig|1423786.4.peg.904"/>
<dbReference type="GO" id="GO:0016491">
    <property type="term" value="F:oxidoreductase activity"/>
    <property type="evidence" value="ECO:0007669"/>
    <property type="project" value="InterPro"/>
</dbReference>
<evidence type="ECO:0000313" key="3">
    <source>
        <dbReference type="Proteomes" id="UP000051010"/>
    </source>
</evidence>
<dbReference type="SUPFAM" id="SSF50129">
    <property type="entry name" value="GroES-like"/>
    <property type="match status" value="1"/>
</dbReference>
<dbReference type="SMART" id="SM00829">
    <property type="entry name" value="PKS_ER"/>
    <property type="match status" value="1"/>
</dbReference>
<dbReference type="InterPro" id="IPR050700">
    <property type="entry name" value="YIM1/Zinc_Alcohol_DH_Fams"/>
</dbReference>
<dbReference type="Gene3D" id="3.90.180.10">
    <property type="entry name" value="Medium-chain alcohol dehydrogenases, catalytic domain"/>
    <property type="match status" value="1"/>
</dbReference>
<feature type="domain" description="Enoyl reductase (ER)" evidence="1">
    <location>
        <begin position="14"/>
        <end position="333"/>
    </location>
</feature>
<dbReference type="PANTHER" id="PTHR11695">
    <property type="entry name" value="ALCOHOL DEHYDROGENASE RELATED"/>
    <property type="match status" value="1"/>
</dbReference>
<dbReference type="InterPro" id="IPR013154">
    <property type="entry name" value="ADH-like_N"/>
</dbReference>
<dbReference type="InterPro" id="IPR036291">
    <property type="entry name" value="NAD(P)-bd_dom_sf"/>
</dbReference>
<dbReference type="CDD" id="cd05289">
    <property type="entry name" value="MDR_like_2"/>
    <property type="match status" value="1"/>
</dbReference>
<dbReference type="SUPFAM" id="SSF51735">
    <property type="entry name" value="NAD(P)-binding Rossmann-fold domains"/>
    <property type="match status" value="1"/>
</dbReference>
<gene>
    <name evidence="2" type="ORF">FD47_GL000852</name>
</gene>
<dbReference type="Pfam" id="PF08240">
    <property type="entry name" value="ADH_N"/>
    <property type="match status" value="1"/>
</dbReference>
<dbReference type="EMBL" id="AZFZ01000002">
    <property type="protein sequence ID" value="KRM45669.1"/>
    <property type="molecule type" value="Genomic_DNA"/>
</dbReference>
<dbReference type="InterPro" id="IPR020843">
    <property type="entry name" value="ER"/>
</dbReference>
<dbReference type="PANTHER" id="PTHR11695:SF294">
    <property type="entry name" value="RETICULON-4-INTERACTING PROTEIN 1, MITOCHONDRIAL"/>
    <property type="match status" value="1"/>
</dbReference>
<organism evidence="2 3">
    <name type="scientific">Lentilactobacillus parafarraginis DSM 18390 = JCM 14109</name>
    <dbReference type="NCBI Taxonomy" id="1423786"/>
    <lineage>
        <taxon>Bacteria</taxon>
        <taxon>Bacillati</taxon>
        <taxon>Bacillota</taxon>
        <taxon>Bacilli</taxon>
        <taxon>Lactobacillales</taxon>
        <taxon>Lactobacillaceae</taxon>
        <taxon>Lentilactobacillus</taxon>
    </lineage>
</organism>
<accession>A0A0R1YUU7</accession>
<proteinExistence type="predicted"/>
<reference evidence="2 3" key="1">
    <citation type="journal article" date="2015" name="Genome Announc.">
        <title>Expanding the biotechnology potential of lactobacilli through comparative genomics of 213 strains and associated genera.</title>
        <authorList>
            <person name="Sun Z."/>
            <person name="Harris H.M."/>
            <person name="McCann A."/>
            <person name="Guo C."/>
            <person name="Argimon S."/>
            <person name="Zhang W."/>
            <person name="Yang X."/>
            <person name="Jeffery I.B."/>
            <person name="Cooney J.C."/>
            <person name="Kagawa T.F."/>
            <person name="Liu W."/>
            <person name="Song Y."/>
            <person name="Salvetti E."/>
            <person name="Wrobel A."/>
            <person name="Rasinkangas P."/>
            <person name="Parkhill J."/>
            <person name="Rea M.C."/>
            <person name="O'Sullivan O."/>
            <person name="Ritari J."/>
            <person name="Douillard F.P."/>
            <person name="Paul Ross R."/>
            <person name="Yang R."/>
            <person name="Briner A.E."/>
            <person name="Felis G.E."/>
            <person name="de Vos W.M."/>
            <person name="Barrangou R."/>
            <person name="Klaenhammer T.R."/>
            <person name="Caufield P.W."/>
            <person name="Cui Y."/>
            <person name="Zhang H."/>
            <person name="O'Toole P.W."/>
        </authorList>
    </citation>
    <scope>NUCLEOTIDE SEQUENCE [LARGE SCALE GENOMIC DNA]</scope>
    <source>
        <strain evidence="2 3">DSM 18390</strain>
    </source>
</reference>
<dbReference type="Gene3D" id="3.40.50.720">
    <property type="entry name" value="NAD(P)-binding Rossmann-like Domain"/>
    <property type="match status" value="1"/>
</dbReference>